<accession>A0A1U7ZFE1</accession>
<dbReference type="OrthoDB" id="70250at2759"/>
<organism evidence="2 5">
    <name type="scientific">Nelumbo nucifera</name>
    <name type="common">Sacred lotus</name>
    <dbReference type="NCBI Taxonomy" id="4432"/>
    <lineage>
        <taxon>Eukaryota</taxon>
        <taxon>Viridiplantae</taxon>
        <taxon>Streptophyta</taxon>
        <taxon>Embryophyta</taxon>
        <taxon>Tracheophyta</taxon>
        <taxon>Spermatophyta</taxon>
        <taxon>Magnoliopsida</taxon>
        <taxon>Proteales</taxon>
        <taxon>Nelumbonaceae</taxon>
        <taxon>Nelumbo</taxon>
    </lineage>
</organism>
<reference evidence="3 4" key="1">
    <citation type="submission" date="2025-04" db="UniProtKB">
        <authorList>
            <consortium name="RefSeq"/>
        </authorList>
    </citation>
    <scope>IDENTIFICATION</scope>
</reference>
<evidence type="ECO:0000313" key="3">
    <source>
        <dbReference type="RefSeq" id="XP_010246226.1"/>
    </source>
</evidence>
<dbReference type="RefSeq" id="XP_010246226.1">
    <property type="nucleotide sequence ID" value="XM_010247924.1"/>
</dbReference>
<keyword evidence="1" id="KW-0472">Membrane</keyword>
<dbReference type="Proteomes" id="UP000189703">
    <property type="component" value="Unplaced"/>
</dbReference>
<feature type="transmembrane region" description="Helical" evidence="1">
    <location>
        <begin position="272"/>
        <end position="296"/>
    </location>
</feature>
<dbReference type="RefSeq" id="XP_019051910.1">
    <property type="nucleotide sequence ID" value="XM_019196365.1"/>
</dbReference>
<dbReference type="AlphaFoldDB" id="A0A1U7ZFE1"/>
<protein>
    <submittedName>
        <fullName evidence="3 4">Uncharacterized protein LOC104589577 isoform X1</fullName>
    </submittedName>
</protein>
<dbReference type="PANTHER" id="PTHR47555:SF2">
    <property type="entry name" value="N-ACETYLGLUCOSAMINYL TRANSFERASE COMPONENT FAMILY PROTEIN _ GPI1 FAMILY PROTEIN"/>
    <property type="match status" value="1"/>
</dbReference>
<keyword evidence="1" id="KW-1133">Transmembrane helix</keyword>
<evidence type="ECO:0000313" key="4">
    <source>
        <dbReference type="RefSeq" id="XP_010246227.1"/>
    </source>
</evidence>
<evidence type="ECO:0000313" key="5">
    <source>
        <dbReference type="RefSeq" id="XP_010246228.1"/>
    </source>
</evidence>
<sequence length="723" mass="81312">MGTKCRIWWPKHLSSGEPKSSLLFGWFIQSSSASLDIVVAFAASPDDISRFCSQSGLQGILDYANSRMPLFLQDKSAFSVLGHCATDCSFNEQPPCAEMDRDGTKSNNYKKVYSNSNQDLFGDSHRQCSCERYKNKFLEKSKGSSGISNWIQLSYDSDEYYCSNIHWIPKFHHVHWSSKLVSSCDLHIIVYDPPTFGIRHFLVGSSISSEGVQMPIKRPKWVDKLHQKQAFPDLDTVVLAINCATAARRLCKKCMGHKATFNQFLAITCHSVAVFVASCFTLFYIILQLFHAFLSYGSDSLLYKMLAKVFSYTWKNVHIRSCQLLYWPIFLQDGGFRSRSSVEYAERASLCKHSTWSSIAVDVILGNMVGFTLLVHAETVSLWVSNLVHDITNNILRSGCVWLMGVPAGFKLNLEVAGILGMLSLNAIQIWSTLWIFFGFFFGYFLKGLAISGIILGATILASLIKDMIVLATFHISTLHWLVSLLYSQQIQALAALWRIFRGRKWNPLRQRFDSYDYMVEQHIVGSLLFTPLLLLLPTTSVFYIFFTIINMVFSCICILIEVIVSILHATPYAKIFLWMVKPRSFPCGIWFEPLPCADNKVVGCSEIGCINEQRSGYGKSLEGRTKQEDSKICGSLISSLQSNFSNIGEIILPHYRAVFCGISLSSVASSAYGLLIGRRISSSLGTSLPLTMPWLSFTCSEYWRLCRDSVITCIADHSSDSC</sequence>
<dbReference type="RefSeq" id="XP_010246228.1">
    <property type="nucleotide sequence ID" value="XM_010247926.2"/>
</dbReference>
<dbReference type="GO" id="GO:0016020">
    <property type="term" value="C:membrane"/>
    <property type="evidence" value="ECO:0007669"/>
    <property type="project" value="InterPro"/>
</dbReference>
<dbReference type="PANTHER" id="PTHR47555">
    <property type="entry name" value="N-ACETYLGLUCOSAMINYL TRANSFERASE COMPONENT FAMILY PROTEIN / GPI1 FAMILY PROTEIN"/>
    <property type="match status" value="1"/>
</dbReference>
<dbReference type="InterPro" id="IPR007720">
    <property type="entry name" value="PigQ/GPI1"/>
</dbReference>
<evidence type="ECO:0000313" key="6">
    <source>
        <dbReference type="RefSeq" id="XP_019051910.1"/>
    </source>
</evidence>
<dbReference type="STRING" id="4432.A0A1U7ZFE1"/>
<feature type="transmembrane region" description="Helical" evidence="1">
    <location>
        <begin position="428"/>
        <end position="446"/>
    </location>
</feature>
<proteinExistence type="predicted"/>
<keyword evidence="2" id="KW-1185">Reference proteome</keyword>
<gene>
    <name evidence="3 4 5 6" type="primary">LOC104589577</name>
</gene>
<keyword evidence="1" id="KW-0812">Transmembrane</keyword>
<name>A0A1U7ZFE1_NELNU</name>
<dbReference type="eggNOG" id="KOG1183">
    <property type="taxonomic scope" value="Eukaryota"/>
</dbReference>
<evidence type="ECO:0000313" key="2">
    <source>
        <dbReference type="Proteomes" id="UP000189703"/>
    </source>
</evidence>
<dbReference type="GeneID" id="104589577"/>
<dbReference type="OMA" id="TEIICSW"/>
<dbReference type="Pfam" id="PF05024">
    <property type="entry name" value="Gpi1"/>
    <property type="match status" value="1"/>
</dbReference>
<dbReference type="KEGG" id="nnu:104589577"/>
<feature type="transmembrane region" description="Helical" evidence="1">
    <location>
        <begin position="552"/>
        <end position="574"/>
    </location>
</feature>
<dbReference type="GO" id="GO:0006506">
    <property type="term" value="P:GPI anchor biosynthetic process"/>
    <property type="evidence" value="ECO:0007669"/>
    <property type="project" value="InterPro"/>
</dbReference>
<dbReference type="RefSeq" id="XP_010246227.1">
    <property type="nucleotide sequence ID" value="XM_010247925.2"/>
</dbReference>
<feature type="transmembrane region" description="Helical" evidence="1">
    <location>
        <begin position="522"/>
        <end position="546"/>
    </location>
</feature>
<evidence type="ECO:0000256" key="1">
    <source>
        <dbReference type="SAM" id="Phobius"/>
    </source>
</evidence>
<feature type="transmembrane region" description="Helical" evidence="1">
    <location>
        <begin position="356"/>
        <end position="377"/>
    </location>
</feature>